<comment type="caution">
    <text evidence="1">The sequence shown here is derived from an EMBL/GenBank/DDBJ whole genome shotgun (WGS) entry which is preliminary data.</text>
</comment>
<dbReference type="EMBL" id="JAJAPW010000006">
    <property type="protein sequence ID" value="MCB4799801.1"/>
    <property type="molecule type" value="Genomic_DNA"/>
</dbReference>
<protein>
    <submittedName>
        <fullName evidence="1">Uncharacterized protein</fullName>
    </submittedName>
</protein>
<keyword evidence="2" id="KW-1185">Reference proteome</keyword>
<proteinExistence type="predicted"/>
<evidence type="ECO:0000313" key="1">
    <source>
        <dbReference type="EMBL" id="MCB4799801.1"/>
    </source>
</evidence>
<name>A0A9X1I1P8_9FLAO</name>
<dbReference type="Proteomes" id="UP001139199">
    <property type="component" value="Unassembled WGS sequence"/>
</dbReference>
<dbReference type="AlphaFoldDB" id="A0A9X1I1P8"/>
<accession>A0A9X1I1P8</accession>
<dbReference type="SUPFAM" id="SSF160574">
    <property type="entry name" value="BT0923-like"/>
    <property type="match status" value="1"/>
</dbReference>
<sequence length="191" mass="22977">MKYNIIILLFWSCLLQAQTKNEKEERIPDFQFPKPAYNYFNNTKKPLKRLKFFKEIDGKNKSYEAKFKYNKLHYSVEFDTLGKLEDIEIIIKQKHIPEGALQQITTYFKTNFDKYSFIKIQEQYINKTTKTDTDFINYILENPIGKHTHFEIIAEIKSEKDRLFKEFTFKFTGEFEKSRPISSSSYEHALF</sequence>
<dbReference type="RefSeq" id="WP_226544287.1">
    <property type="nucleotide sequence ID" value="NZ_JAJAPW010000006.1"/>
</dbReference>
<reference evidence="1" key="1">
    <citation type="submission" date="2021-10" db="EMBL/GenBank/DDBJ databases">
        <title>Tamlana sargassums sp. nov., and Tamlana laminarinivorans sp. nov., two new bacteria isolated from the brown alga.</title>
        <authorList>
            <person name="Li J."/>
        </authorList>
    </citation>
    <scope>NUCLEOTIDE SEQUENCE</scope>
    <source>
        <strain evidence="1">PT2-4</strain>
    </source>
</reference>
<evidence type="ECO:0000313" key="2">
    <source>
        <dbReference type="Proteomes" id="UP001139199"/>
    </source>
</evidence>
<organism evidence="1 2">
    <name type="scientific">Neotamlana laminarinivorans</name>
    <dbReference type="NCBI Taxonomy" id="2883124"/>
    <lineage>
        <taxon>Bacteria</taxon>
        <taxon>Pseudomonadati</taxon>
        <taxon>Bacteroidota</taxon>
        <taxon>Flavobacteriia</taxon>
        <taxon>Flavobacteriales</taxon>
        <taxon>Flavobacteriaceae</taxon>
        <taxon>Neotamlana</taxon>
    </lineage>
</organism>
<gene>
    <name evidence="1" type="ORF">LG649_13175</name>
</gene>